<gene>
    <name evidence="2" type="ORF">SAMN05216464_11567</name>
</gene>
<evidence type="ECO:0000313" key="2">
    <source>
        <dbReference type="EMBL" id="SDF26793.1"/>
    </source>
</evidence>
<dbReference type="Pfam" id="PF13508">
    <property type="entry name" value="Acetyltransf_7"/>
    <property type="match status" value="1"/>
</dbReference>
<accession>A0A1G7JPF3</accession>
<dbReference type="PROSITE" id="PS51186">
    <property type="entry name" value="GNAT"/>
    <property type="match status" value="1"/>
</dbReference>
<dbReference type="Gene3D" id="3.40.630.30">
    <property type="match status" value="1"/>
</dbReference>
<feature type="domain" description="N-acetyltransferase" evidence="1">
    <location>
        <begin position="52"/>
        <end position="190"/>
    </location>
</feature>
<dbReference type="PANTHER" id="PTHR42791:SF1">
    <property type="entry name" value="N-ACETYLTRANSFERASE DOMAIN-CONTAINING PROTEIN"/>
    <property type="match status" value="1"/>
</dbReference>
<dbReference type="STRING" id="1391627.SAMN05216464_11567"/>
<dbReference type="InterPro" id="IPR052523">
    <property type="entry name" value="Trichothecene_AcTrans"/>
</dbReference>
<organism evidence="2 3">
    <name type="scientific">Mucilaginibacter pineti</name>
    <dbReference type="NCBI Taxonomy" id="1391627"/>
    <lineage>
        <taxon>Bacteria</taxon>
        <taxon>Pseudomonadati</taxon>
        <taxon>Bacteroidota</taxon>
        <taxon>Sphingobacteriia</taxon>
        <taxon>Sphingobacteriales</taxon>
        <taxon>Sphingobacteriaceae</taxon>
        <taxon>Mucilaginibacter</taxon>
    </lineage>
</organism>
<reference evidence="2 3" key="1">
    <citation type="submission" date="2016-10" db="EMBL/GenBank/DDBJ databases">
        <authorList>
            <person name="de Groot N.N."/>
        </authorList>
    </citation>
    <scope>NUCLEOTIDE SEQUENCE [LARGE SCALE GENOMIC DNA]</scope>
    <source>
        <strain evidence="2 3">47C3B</strain>
    </source>
</reference>
<dbReference type="CDD" id="cd04301">
    <property type="entry name" value="NAT_SF"/>
    <property type="match status" value="1"/>
</dbReference>
<dbReference type="InterPro" id="IPR000182">
    <property type="entry name" value="GNAT_dom"/>
</dbReference>
<name>A0A1G7JPF3_9SPHI</name>
<dbReference type="InterPro" id="IPR016181">
    <property type="entry name" value="Acyl_CoA_acyltransferase"/>
</dbReference>
<dbReference type="SUPFAM" id="SSF55729">
    <property type="entry name" value="Acyl-CoA N-acyltransferases (Nat)"/>
    <property type="match status" value="1"/>
</dbReference>
<dbReference type="Proteomes" id="UP000199072">
    <property type="component" value="Unassembled WGS sequence"/>
</dbReference>
<sequence length="191" mass="22132">MFKAVYSDKQHVVFLLTQAFKDNRSVNYVIGHNKYTTIRLYALMEYSFDMCFNFGEVYLSDNRAACALLLPPKSKRTNLCSVWLDIKLIFHAIGIGRIGIALKRESAIKELQYKGDIQYLWFIGVDPAHQHKGLGTILLNEILAKSDQEGRPVCLETSTLKNLPWYENFGFEIYGKLDLGYELYFLKRDNR</sequence>
<evidence type="ECO:0000313" key="3">
    <source>
        <dbReference type="Proteomes" id="UP000199072"/>
    </source>
</evidence>
<keyword evidence="3" id="KW-1185">Reference proteome</keyword>
<dbReference type="GO" id="GO:0016747">
    <property type="term" value="F:acyltransferase activity, transferring groups other than amino-acyl groups"/>
    <property type="evidence" value="ECO:0007669"/>
    <property type="project" value="InterPro"/>
</dbReference>
<dbReference type="PANTHER" id="PTHR42791">
    <property type="entry name" value="GNAT FAMILY ACETYLTRANSFERASE"/>
    <property type="match status" value="1"/>
</dbReference>
<dbReference type="OrthoDB" id="1452841at2"/>
<dbReference type="RefSeq" id="WP_091154155.1">
    <property type="nucleotide sequence ID" value="NZ_FNAI01000015.1"/>
</dbReference>
<protein>
    <submittedName>
        <fullName evidence="2">Acetyltransferase (GNAT) family protein</fullName>
    </submittedName>
</protein>
<evidence type="ECO:0000259" key="1">
    <source>
        <dbReference type="PROSITE" id="PS51186"/>
    </source>
</evidence>
<dbReference type="AlphaFoldDB" id="A0A1G7JPF3"/>
<proteinExistence type="predicted"/>
<keyword evidence="2" id="KW-0808">Transferase</keyword>
<dbReference type="EMBL" id="FNAI01000015">
    <property type="protein sequence ID" value="SDF26793.1"/>
    <property type="molecule type" value="Genomic_DNA"/>
</dbReference>